<dbReference type="EMBL" id="BIFT01000002">
    <property type="protein sequence ID" value="GCE29520.1"/>
    <property type="molecule type" value="Genomic_DNA"/>
</dbReference>
<gene>
    <name evidence="2" type="ORF">KDA_50040</name>
</gene>
<dbReference type="AlphaFoldDB" id="A0A402BDZ6"/>
<keyword evidence="1" id="KW-1133">Transmembrane helix</keyword>
<accession>A0A402BDZ6</accession>
<dbReference type="Proteomes" id="UP000287171">
    <property type="component" value="Unassembled WGS sequence"/>
</dbReference>
<evidence type="ECO:0000313" key="3">
    <source>
        <dbReference type="Proteomes" id="UP000287171"/>
    </source>
</evidence>
<dbReference type="PROSITE" id="PS51257">
    <property type="entry name" value="PROKAR_LIPOPROTEIN"/>
    <property type="match status" value="1"/>
</dbReference>
<keyword evidence="1" id="KW-0812">Transmembrane</keyword>
<feature type="transmembrane region" description="Helical" evidence="1">
    <location>
        <begin position="120"/>
        <end position="144"/>
    </location>
</feature>
<evidence type="ECO:0000256" key="1">
    <source>
        <dbReference type="SAM" id="Phobius"/>
    </source>
</evidence>
<keyword evidence="1" id="KW-0472">Membrane</keyword>
<dbReference type="OrthoDB" id="8478915at2"/>
<protein>
    <recommendedName>
        <fullName evidence="4">DUF998 domain-containing protein</fullName>
    </recommendedName>
</protein>
<dbReference type="Pfam" id="PF06197">
    <property type="entry name" value="DUF998"/>
    <property type="match status" value="1"/>
</dbReference>
<proteinExistence type="predicted"/>
<feature type="transmembrane region" description="Helical" evidence="1">
    <location>
        <begin position="55"/>
        <end position="81"/>
    </location>
</feature>
<keyword evidence="3" id="KW-1185">Reference proteome</keyword>
<reference evidence="3" key="1">
    <citation type="submission" date="2018-12" db="EMBL/GenBank/DDBJ databases">
        <title>Tengunoibacter tsumagoiensis gen. nov., sp. nov., Dictyobacter kobayashii sp. nov., D. alpinus sp. nov., and D. joshuensis sp. nov. and description of Dictyobacteraceae fam. nov. within the order Ktedonobacterales isolated from Tengu-no-mugimeshi.</title>
        <authorList>
            <person name="Wang C.M."/>
            <person name="Zheng Y."/>
            <person name="Sakai Y."/>
            <person name="Toyoda A."/>
            <person name="Minakuchi Y."/>
            <person name="Abe K."/>
            <person name="Yokota A."/>
            <person name="Yabe S."/>
        </authorList>
    </citation>
    <scope>NUCLEOTIDE SEQUENCE [LARGE SCALE GENOMIC DNA]</scope>
    <source>
        <strain evidence="3">Uno16</strain>
    </source>
</reference>
<dbReference type="InterPro" id="IPR009339">
    <property type="entry name" value="DUF998"/>
</dbReference>
<evidence type="ECO:0000313" key="2">
    <source>
        <dbReference type="EMBL" id="GCE29520.1"/>
    </source>
</evidence>
<sequence>MKMMMGLQRNSLVRWFALLSIVGLACFLALVVVLHGLRPDDDPLSHTVSEYALGAYGVLMTLGFVVLGLGSVALVLALAVCHAGKRPAGLVLLVCWSLGVLVLSVYHTDKSGIPVSPGGFIHSFVALIALLSLVFSALFYTLYFRRHAQWQAFARPSLLLTLIMFVTLIVFLASPLAYKGITERVLLGVDSVWLIGLARHLFSISTRGLPAGGTKR</sequence>
<feature type="transmembrane region" description="Helical" evidence="1">
    <location>
        <begin position="88"/>
        <end position="108"/>
    </location>
</feature>
<feature type="transmembrane region" description="Helical" evidence="1">
    <location>
        <begin position="156"/>
        <end position="178"/>
    </location>
</feature>
<comment type="caution">
    <text evidence="2">The sequence shown here is derived from an EMBL/GenBank/DDBJ whole genome shotgun (WGS) entry which is preliminary data.</text>
</comment>
<evidence type="ECO:0008006" key="4">
    <source>
        <dbReference type="Google" id="ProtNLM"/>
    </source>
</evidence>
<organism evidence="2 3">
    <name type="scientific">Dictyobacter alpinus</name>
    <dbReference type="NCBI Taxonomy" id="2014873"/>
    <lineage>
        <taxon>Bacteria</taxon>
        <taxon>Bacillati</taxon>
        <taxon>Chloroflexota</taxon>
        <taxon>Ktedonobacteria</taxon>
        <taxon>Ktedonobacterales</taxon>
        <taxon>Dictyobacteraceae</taxon>
        <taxon>Dictyobacter</taxon>
    </lineage>
</organism>
<dbReference type="RefSeq" id="WP_126629769.1">
    <property type="nucleotide sequence ID" value="NZ_BIFT01000002.1"/>
</dbReference>
<name>A0A402BDZ6_9CHLR</name>